<dbReference type="InterPro" id="IPR000595">
    <property type="entry name" value="cNMP-bd_dom"/>
</dbReference>
<dbReference type="RefSeq" id="XP_001009001.1">
    <property type="nucleotide sequence ID" value="XM_001009001.1"/>
</dbReference>
<sequence>MNKLVAKLSQLKASQSEYPDLETNAEQIQRKQLPFVSIIGAQKINLEKETSNFLQRGSLDSAGLLRALESKDQGQNLSEKEKALYQIFNKKEIDLRNSAEANLAIYILRKQIKNNLEMRFLQQVIQNISIFKQNPGMASDSLISSNLFKQLKHEFYPRRTVLFNYGDQGDKYYIVLKGSVYCLLPDSQLSEEQRSCNRSLNLQQNRPHSPQSNRSSNQQEQLEKEDNPKFLKVLQNITAKKKTFAFFAKLGMAQTFLEEIREEQALTDEEYMRKKFPDFKAVKQIGPGESFGEIALMTNKGRTATIFLKEDTHFMSLSKEGFNKVFSIYKAKILEDQIQFLHNFSFFRDLSKFSLLQLLYHFRIEVFSCKQIIYSQKDSADKLYLVHRGEVEISKKYIIKEDQTEPQYFKNNLINRNSNFKMTKDENKYIIEKSTDGAINLKQSLKRQNQIQKNITISKVGSNSYFGEYEIINEKSLRETQAKCSSVTSEIYIIDIKKLKQILSVKEYQMLIEESKVRIEFQEKRIHQSINLKENQMEVLKQNNSMNNNKSVNEFQNQHSIKAINQKRNSLYEKQQQNQENYELPQPSQLIKGGVILCKDQTSYNLTSRTEESVIIPQTPKTIFPSSKVTRKSFASSNKDSTMTSSATTRLQSQSKHRSSLQNIQDDFNSLTQILNQEVTPFKTSLNQLSSAQIPFTNNKIKRTLTLQQTNGYIPGLYPQKTLANLPIASMKQYFKSQKSERYINQETELKTESCGGYEQGNDDIQDQIQKLKEVYQLSVKRGAMLKEYSKRLMVQQLVEKPKQNLASQILRSKRKIQGNNHLSAEQKSIINSSTQIPSSMQSQTKKDITSLKTLHHTESTPNITSLMYIRDSLNVRSPLNKNNSIIIQQNEVRVPAFNE</sequence>
<dbReference type="GO" id="GO:0034236">
    <property type="term" value="F:protein kinase A catalytic subunit binding"/>
    <property type="evidence" value="ECO:0007669"/>
    <property type="project" value="TreeGrafter"/>
</dbReference>
<dbReference type="KEGG" id="tet:TTHERM_00259550"/>
<dbReference type="Proteomes" id="UP000009168">
    <property type="component" value="Unassembled WGS sequence"/>
</dbReference>
<evidence type="ECO:0000313" key="3">
    <source>
        <dbReference type="EMBL" id="EAR88756.1"/>
    </source>
</evidence>
<dbReference type="InterPro" id="IPR014710">
    <property type="entry name" value="RmlC-like_jellyroll"/>
</dbReference>
<dbReference type="eggNOG" id="KOG1113">
    <property type="taxonomic scope" value="Eukaryota"/>
</dbReference>
<dbReference type="SUPFAM" id="SSF51206">
    <property type="entry name" value="cAMP-binding domain-like"/>
    <property type="match status" value="2"/>
</dbReference>
<dbReference type="Pfam" id="PF00027">
    <property type="entry name" value="cNMP_binding"/>
    <property type="match status" value="1"/>
</dbReference>
<feature type="region of interest" description="Disordered" evidence="1">
    <location>
        <begin position="630"/>
        <end position="657"/>
    </location>
</feature>
<evidence type="ECO:0000256" key="1">
    <source>
        <dbReference type="SAM" id="MobiDB-lite"/>
    </source>
</evidence>
<dbReference type="GO" id="GO:0005829">
    <property type="term" value="C:cytosol"/>
    <property type="evidence" value="ECO:0007669"/>
    <property type="project" value="TreeGrafter"/>
</dbReference>
<dbReference type="GO" id="GO:0005952">
    <property type="term" value="C:cAMP-dependent protein kinase complex"/>
    <property type="evidence" value="ECO:0007669"/>
    <property type="project" value="InterPro"/>
</dbReference>
<name>Q22UD1_TETTS</name>
<dbReference type="STRING" id="312017.Q22UD1"/>
<organism evidence="3 4">
    <name type="scientific">Tetrahymena thermophila (strain SB210)</name>
    <dbReference type="NCBI Taxonomy" id="312017"/>
    <lineage>
        <taxon>Eukaryota</taxon>
        <taxon>Sar</taxon>
        <taxon>Alveolata</taxon>
        <taxon>Ciliophora</taxon>
        <taxon>Intramacronucleata</taxon>
        <taxon>Oligohymenophorea</taxon>
        <taxon>Hymenostomatida</taxon>
        <taxon>Tetrahymenina</taxon>
        <taxon>Tetrahymenidae</taxon>
        <taxon>Tetrahymena</taxon>
    </lineage>
</organism>
<accession>Q22UD1</accession>
<reference evidence="4" key="1">
    <citation type="journal article" date="2006" name="PLoS Biol.">
        <title>Macronuclear genome sequence of the ciliate Tetrahymena thermophila, a model eukaryote.</title>
        <authorList>
            <person name="Eisen J.A."/>
            <person name="Coyne R.S."/>
            <person name="Wu M."/>
            <person name="Wu D."/>
            <person name="Thiagarajan M."/>
            <person name="Wortman J.R."/>
            <person name="Badger J.H."/>
            <person name="Ren Q."/>
            <person name="Amedeo P."/>
            <person name="Jones K.M."/>
            <person name="Tallon L.J."/>
            <person name="Delcher A.L."/>
            <person name="Salzberg S.L."/>
            <person name="Silva J.C."/>
            <person name="Haas B.J."/>
            <person name="Majoros W.H."/>
            <person name="Farzad M."/>
            <person name="Carlton J.M."/>
            <person name="Smith R.K. Jr."/>
            <person name="Garg J."/>
            <person name="Pearlman R.E."/>
            <person name="Karrer K.M."/>
            <person name="Sun L."/>
            <person name="Manning G."/>
            <person name="Elde N.C."/>
            <person name="Turkewitz A.P."/>
            <person name="Asai D.J."/>
            <person name="Wilkes D.E."/>
            <person name="Wang Y."/>
            <person name="Cai H."/>
            <person name="Collins K."/>
            <person name="Stewart B.A."/>
            <person name="Lee S.R."/>
            <person name="Wilamowska K."/>
            <person name="Weinberg Z."/>
            <person name="Ruzzo W.L."/>
            <person name="Wloga D."/>
            <person name="Gaertig J."/>
            <person name="Frankel J."/>
            <person name="Tsao C.-C."/>
            <person name="Gorovsky M.A."/>
            <person name="Keeling P.J."/>
            <person name="Waller R.F."/>
            <person name="Patron N.J."/>
            <person name="Cherry J.M."/>
            <person name="Stover N.A."/>
            <person name="Krieger C.J."/>
            <person name="del Toro C."/>
            <person name="Ryder H.F."/>
            <person name="Williamson S.C."/>
            <person name="Barbeau R.A."/>
            <person name="Hamilton E.P."/>
            <person name="Orias E."/>
        </authorList>
    </citation>
    <scope>NUCLEOTIDE SEQUENCE [LARGE SCALE GENOMIC DNA]</scope>
    <source>
        <strain evidence="4">SB210</strain>
    </source>
</reference>
<dbReference type="AlphaFoldDB" id="Q22UD1"/>
<dbReference type="EMBL" id="GG662830">
    <property type="protein sequence ID" value="EAR88756.1"/>
    <property type="molecule type" value="Genomic_DNA"/>
</dbReference>
<feature type="domain" description="Cyclic nucleotide-binding" evidence="2">
    <location>
        <begin position="146"/>
        <end position="180"/>
    </location>
</feature>
<dbReference type="HOGENOM" id="CLU_321992_0_0_1"/>
<feature type="region of interest" description="Disordered" evidence="1">
    <location>
        <begin position="829"/>
        <end position="848"/>
    </location>
</feature>
<keyword evidence="4" id="KW-1185">Reference proteome</keyword>
<proteinExistence type="predicted"/>
<dbReference type="Gene3D" id="2.60.120.10">
    <property type="entry name" value="Jelly Rolls"/>
    <property type="match status" value="2"/>
</dbReference>
<gene>
    <name evidence="3" type="ORF">TTHERM_00259550</name>
</gene>
<dbReference type="InterPro" id="IPR050503">
    <property type="entry name" value="cAMP-dep_PK_reg_su-like"/>
</dbReference>
<feature type="domain" description="Cyclic nucleotide-binding" evidence="2">
    <location>
        <begin position="346"/>
        <end position="396"/>
    </location>
</feature>
<feature type="domain" description="Cyclic nucleotide-binding" evidence="2">
    <location>
        <begin position="282"/>
        <end position="326"/>
    </location>
</feature>
<dbReference type="PANTHER" id="PTHR11635:SF152">
    <property type="entry name" value="CAMP-DEPENDENT PROTEIN KINASE TYPE I REGULATORY SUBUNIT-RELATED"/>
    <property type="match status" value="1"/>
</dbReference>
<feature type="domain" description="Cyclic nucleotide-binding" evidence="2">
    <location>
        <begin position="436"/>
        <end position="503"/>
    </location>
</feature>
<dbReference type="GO" id="GO:0030552">
    <property type="term" value="F:cAMP binding"/>
    <property type="evidence" value="ECO:0007669"/>
    <property type="project" value="TreeGrafter"/>
</dbReference>
<feature type="compositionally biased region" description="Polar residues" evidence="1">
    <location>
        <begin position="829"/>
        <end position="844"/>
    </location>
</feature>
<feature type="compositionally biased region" description="Polar residues" evidence="1">
    <location>
        <begin position="202"/>
        <end position="220"/>
    </location>
</feature>
<dbReference type="PANTHER" id="PTHR11635">
    <property type="entry name" value="CAMP-DEPENDENT PROTEIN KINASE REGULATORY CHAIN"/>
    <property type="match status" value="1"/>
</dbReference>
<dbReference type="InParanoid" id="Q22UD1"/>
<dbReference type="PROSITE" id="PS50042">
    <property type="entry name" value="CNMP_BINDING_3"/>
    <property type="match status" value="4"/>
</dbReference>
<feature type="region of interest" description="Disordered" evidence="1">
    <location>
        <begin position="202"/>
        <end position="225"/>
    </location>
</feature>
<dbReference type="GeneID" id="7846104"/>
<evidence type="ECO:0000259" key="2">
    <source>
        <dbReference type="PROSITE" id="PS50042"/>
    </source>
</evidence>
<protein>
    <submittedName>
        <fullName evidence="3">Cyclic nucleotide-binding domain protein</fullName>
    </submittedName>
</protein>
<dbReference type="OrthoDB" id="292216at2759"/>
<dbReference type="CDD" id="cd00038">
    <property type="entry name" value="CAP_ED"/>
    <property type="match status" value="2"/>
</dbReference>
<dbReference type="InterPro" id="IPR018490">
    <property type="entry name" value="cNMP-bd_dom_sf"/>
</dbReference>
<evidence type="ECO:0000313" key="4">
    <source>
        <dbReference type="Proteomes" id="UP000009168"/>
    </source>
</evidence>
<dbReference type="GO" id="GO:0004862">
    <property type="term" value="F:cAMP-dependent protein kinase inhibitor activity"/>
    <property type="evidence" value="ECO:0007669"/>
    <property type="project" value="TreeGrafter"/>
</dbReference>